<dbReference type="InterPro" id="IPR053866">
    <property type="entry name" value="PhyR_sigma2"/>
</dbReference>
<keyword evidence="3" id="KW-0731">Sigma factor</keyword>
<name>A0A7S8C8D5_9HYPH</name>
<accession>A0A7S8C8D5</accession>
<dbReference type="GO" id="GO:0006352">
    <property type="term" value="P:DNA-templated transcription initiation"/>
    <property type="evidence" value="ECO:0007669"/>
    <property type="project" value="InterPro"/>
</dbReference>
<sequence>MPHLRRYAIALTRNRDEADDLVQDCLERALRKRHLWRRRGNIRSWLFRILYRTHIDHKRRRRPTTVPASSEVIDHVDAQAPDQEPRLECRNIAEALDRLPHDQRAVILLVALEGMSYDEVADVMGIPIGTVRSRLSRGRESLRQLRASETARPRLRSVK</sequence>
<dbReference type="KEGG" id="kmn:HW532_11005"/>
<reference evidence="7 8" key="1">
    <citation type="submission" date="2020-06" db="EMBL/GenBank/DDBJ databases">
        <title>Genome sequence of 2 isolates from Red Sea Mangroves.</title>
        <authorList>
            <person name="Sefrji F."/>
            <person name="Michoud G."/>
            <person name="Merlino G."/>
            <person name="Daffonchio D."/>
        </authorList>
    </citation>
    <scope>NUCLEOTIDE SEQUENCE [LARGE SCALE GENOMIC DNA]</scope>
    <source>
        <strain evidence="7 8">R1DC25</strain>
    </source>
</reference>
<evidence type="ECO:0000313" key="7">
    <source>
        <dbReference type="EMBL" id="QPC45295.1"/>
    </source>
</evidence>
<protein>
    <submittedName>
        <fullName evidence="7">Sigma-70 family RNA polymerase sigma factor</fullName>
    </submittedName>
</protein>
<dbReference type="Pfam" id="PF22029">
    <property type="entry name" value="PhyR_sigma2"/>
    <property type="match status" value="1"/>
</dbReference>
<dbReference type="GO" id="GO:0003677">
    <property type="term" value="F:DNA binding"/>
    <property type="evidence" value="ECO:0007669"/>
    <property type="project" value="InterPro"/>
</dbReference>
<dbReference type="InterPro" id="IPR013324">
    <property type="entry name" value="RNA_pol_sigma_r3/r4-like"/>
</dbReference>
<evidence type="ECO:0000256" key="3">
    <source>
        <dbReference type="ARBA" id="ARBA00023082"/>
    </source>
</evidence>
<dbReference type="PANTHER" id="PTHR43133:SF25">
    <property type="entry name" value="RNA POLYMERASE SIGMA FACTOR RFAY-RELATED"/>
    <property type="match status" value="1"/>
</dbReference>
<proteinExistence type="inferred from homology"/>
<dbReference type="PANTHER" id="PTHR43133">
    <property type="entry name" value="RNA POLYMERASE ECF-TYPE SIGMA FACTO"/>
    <property type="match status" value="1"/>
</dbReference>
<keyword evidence="8" id="KW-1185">Reference proteome</keyword>
<evidence type="ECO:0000259" key="6">
    <source>
        <dbReference type="Pfam" id="PF22029"/>
    </source>
</evidence>
<dbReference type="CDD" id="cd06171">
    <property type="entry name" value="Sigma70_r4"/>
    <property type="match status" value="1"/>
</dbReference>
<dbReference type="InterPro" id="IPR039425">
    <property type="entry name" value="RNA_pol_sigma-70-like"/>
</dbReference>
<dbReference type="InterPro" id="IPR013249">
    <property type="entry name" value="RNA_pol_sigma70_r4_t2"/>
</dbReference>
<dbReference type="EMBL" id="CP058214">
    <property type="protein sequence ID" value="QPC45295.1"/>
    <property type="molecule type" value="Genomic_DNA"/>
</dbReference>
<comment type="similarity">
    <text evidence="1">Belongs to the sigma-70 factor family. ECF subfamily.</text>
</comment>
<evidence type="ECO:0000256" key="2">
    <source>
        <dbReference type="ARBA" id="ARBA00023015"/>
    </source>
</evidence>
<feature type="domain" description="PhyR sigma2" evidence="6">
    <location>
        <begin position="1"/>
        <end position="50"/>
    </location>
</feature>
<dbReference type="InterPro" id="IPR013325">
    <property type="entry name" value="RNA_pol_sigma_r2"/>
</dbReference>
<evidence type="ECO:0000313" key="8">
    <source>
        <dbReference type="Proteomes" id="UP000593594"/>
    </source>
</evidence>
<dbReference type="AlphaFoldDB" id="A0A7S8C8D5"/>
<keyword evidence="4" id="KW-0804">Transcription</keyword>
<evidence type="ECO:0000259" key="5">
    <source>
        <dbReference type="Pfam" id="PF08281"/>
    </source>
</evidence>
<feature type="domain" description="RNA polymerase sigma factor 70 region 4 type 2" evidence="5">
    <location>
        <begin position="90"/>
        <end position="142"/>
    </location>
</feature>
<dbReference type="NCBIfam" id="TIGR02937">
    <property type="entry name" value="sigma70-ECF"/>
    <property type="match status" value="1"/>
</dbReference>
<dbReference type="Proteomes" id="UP000593594">
    <property type="component" value="Chromosome"/>
</dbReference>
<dbReference type="Gene3D" id="1.10.1740.10">
    <property type="match status" value="1"/>
</dbReference>
<gene>
    <name evidence="7" type="ORF">HW532_11005</name>
</gene>
<evidence type="ECO:0000256" key="4">
    <source>
        <dbReference type="ARBA" id="ARBA00023163"/>
    </source>
</evidence>
<dbReference type="InterPro" id="IPR014284">
    <property type="entry name" value="RNA_pol_sigma-70_dom"/>
</dbReference>
<dbReference type="SUPFAM" id="SSF88946">
    <property type="entry name" value="Sigma2 domain of RNA polymerase sigma factors"/>
    <property type="match status" value="1"/>
</dbReference>
<keyword evidence="2" id="KW-0805">Transcription regulation</keyword>
<dbReference type="SUPFAM" id="SSF88659">
    <property type="entry name" value="Sigma3 and sigma4 domains of RNA polymerase sigma factors"/>
    <property type="match status" value="1"/>
</dbReference>
<dbReference type="Gene3D" id="1.10.10.10">
    <property type="entry name" value="Winged helix-like DNA-binding domain superfamily/Winged helix DNA-binding domain"/>
    <property type="match status" value="1"/>
</dbReference>
<dbReference type="Pfam" id="PF08281">
    <property type="entry name" value="Sigma70_r4_2"/>
    <property type="match status" value="1"/>
</dbReference>
<evidence type="ECO:0000256" key="1">
    <source>
        <dbReference type="ARBA" id="ARBA00010641"/>
    </source>
</evidence>
<dbReference type="GO" id="GO:0016987">
    <property type="term" value="F:sigma factor activity"/>
    <property type="evidence" value="ECO:0007669"/>
    <property type="project" value="UniProtKB-KW"/>
</dbReference>
<dbReference type="InterPro" id="IPR036388">
    <property type="entry name" value="WH-like_DNA-bd_sf"/>
</dbReference>
<organism evidence="7 8">
    <name type="scientific">Kaustia mangrovi</name>
    <dbReference type="NCBI Taxonomy" id="2593653"/>
    <lineage>
        <taxon>Bacteria</taxon>
        <taxon>Pseudomonadati</taxon>
        <taxon>Pseudomonadota</taxon>
        <taxon>Alphaproteobacteria</taxon>
        <taxon>Hyphomicrobiales</taxon>
        <taxon>Parvibaculaceae</taxon>
        <taxon>Kaustia</taxon>
    </lineage>
</organism>